<dbReference type="CDD" id="cd21194">
    <property type="entry name" value="CH_beta_spectrin_rpt2"/>
    <property type="match status" value="1"/>
</dbReference>
<evidence type="ECO:0000256" key="13">
    <source>
        <dbReference type="SAM" id="Coils"/>
    </source>
</evidence>
<dbReference type="CDD" id="cd21193">
    <property type="entry name" value="CH_beta_spectrin_rpt1"/>
    <property type="match status" value="1"/>
</dbReference>
<dbReference type="PROSITE" id="PS50003">
    <property type="entry name" value="PH_DOMAIN"/>
    <property type="match status" value="1"/>
</dbReference>
<evidence type="ECO:0000259" key="17">
    <source>
        <dbReference type="PROSITE" id="PS50021"/>
    </source>
</evidence>
<feature type="coiled-coil region" evidence="13">
    <location>
        <begin position="959"/>
        <end position="1000"/>
    </location>
</feature>
<dbReference type="Gene3D" id="1.20.58.60">
    <property type="match status" value="25"/>
</dbReference>
<evidence type="ECO:0000256" key="7">
    <source>
        <dbReference type="ARBA" id="ARBA00022658"/>
    </source>
</evidence>
<dbReference type="FunFam" id="1.20.58.60:FF:000007">
    <property type="entry name" value="Spectrin alpha chain non-erythrocytic 1"/>
    <property type="match status" value="1"/>
</dbReference>
<dbReference type="EMBL" id="PDUG01000005">
    <property type="protein sequence ID" value="PIC26478.1"/>
    <property type="molecule type" value="Genomic_DNA"/>
</dbReference>
<feature type="region of interest" description="Disordered" evidence="14">
    <location>
        <begin position="2775"/>
        <end position="2804"/>
    </location>
</feature>
<dbReference type="SMART" id="SM00233">
    <property type="entry name" value="PH"/>
    <property type="match status" value="1"/>
</dbReference>
<dbReference type="PROSITE" id="PS00019">
    <property type="entry name" value="ACTININ_1"/>
    <property type="match status" value="1"/>
</dbReference>
<dbReference type="SMART" id="SM00150">
    <property type="entry name" value="SPEC"/>
    <property type="match status" value="29"/>
</dbReference>
<dbReference type="PANTHER" id="PTHR11915">
    <property type="entry name" value="SPECTRIN/FILAMIN RELATED CYTOSKELETAL PROTEIN"/>
    <property type="match status" value="1"/>
</dbReference>
<feature type="domain" description="Calponin-homology (CH)" evidence="17">
    <location>
        <begin position="245"/>
        <end position="349"/>
    </location>
</feature>
<keyword evidence="19" id="KW-1185">Reference proteome</keyword>
<dbReference type="SUPFAM" id="SSF50044">
    <property type="entry name" value="SH3-domain"/>
    <property type="match status" value="1"/>
</dbReference>
<comment type="similarity">
    <text evidence="2">Belongs to the spectrin family.</text>
</comment>
<proteinExistence type="inferred from homology"/>
<evidence type="ECO:0000313" key="19">
    <source>
        <dbReference type="Proteomes" id="UP000230233"/>
    </source>
</evidence>
<evidence type="ECO:0000256" key="14">
    <source>
        <dbReference type="SAM" id="MobiDB-lite"/>
    </source>
</evidence>
<evidence type="ECO:0000256" key="8">
    <source>
        <dbReference type="ARBA" id="ARBA00022701"/>
    </source>
</evidence>
<evidence type="ECO:0000259" key="15">
    <source>
        <dbReference type="PROSITE" id="PS50002"/>
    </source>
</evidence>
<evidence type="ECO:0000313" key="18">
    <source>
        <dbReference type="EMBL" id="PIC26478.1"/>
    </source>
</evidence>
<dbReference type="SMART" id="SM00033">
    <property type="entry name" value="CH"/>
    <property type="match status" value="2"/>
</dbReference>
<feature type="compositionally biased region" description="Basic and acidic residues" evidence="14">
    <location>
        <begin position="3774"/>
        <end position="3783"/>
    </location>
</feature>
<evidence type="ECO:0000256" key="2">
    <source>
        <dbReference type="ARBA" id="ARBA00006826"/>
    </source>
</evidence>
<dbReference type="GO" id="GO:0005874">
    <property type="term" value="C:microtubule"/>
    <property type="evidence" value="ECO:0007669"/>
    <property type="project" value="UniProtKB-KW"/>
</dbReference>
<dbReference type="Gene3D" id="1.10.418.10">
    <property type="entry name" value="Calponin-like domain"/>
    <property type="match status" value="2"/>
</dbReference>
<dbReference type="SUPFAM" id="SSF47576">
    <property type="entry name" value="Calponin-homology domain, CH-domain"/>
    <property type="match status" value="1"/>
</dbReference>
<dbReference type="InterPro" id="IPR001715">
    <property type="entry name" value="CH_dom"/>
</dbReference>
<dbReference type="PRINTS" id="PR00683">
    <property type="entry name" value="SPECTRINPH"/>
</dbReference>
<evidence type="ECO:0000256" key="5">
    <source>
        <dbReference type="ARBA" id="ARBA00022490"/>
    </source>
</evidence>
<dbReference type="Pfam" id="PF15410">
    <property type="entry name" value="PH_9"/>
    <property type="match status" value="1"/>
</dbReference>
<dbReference type="STRING" id="1611254.A0A2G5TGT0"/>
<dbReference type="InterPro" id="IPR036028">
    <property type="entry name" value="SH3-like_dom_sf"/>
</dbReference>
<dbReference type="InterPro" id="IPR011993">
    <property type="entry name" value="PH-like_dom_sf"/>
</dbReference>
<dbReference type="SUPFAM" id="SSF50729">
    <property type="entry name" value="PH domain-like"/>
    <property type="match status" value="1"/>
</dbReference>
<dbReference type="FunFam" id="1.20.58.60:FF:000324">
    <property type="entry name" value="SMAll"/>
    <property type="match status" value="1"/>
</dbReference>
<dbReference type="InterPro" id="IPR041681">
    <property type="entry name" value="PH_9"/>
</dbReference>
<dbReference type="InterPro" id="IPR036872">
    <property type="entry name" value="CH_dom_sf"/>
</dbReference>
<gene>
    <name evidence="18" type="primary">Cni-sma-1</name>
    <name evidence="18" type="synonym">Cnig_chr_V.g19040</name>
    <name evidence="18" type="ORF">B9Z55_019040</name>
</gene>
<feature type="domain" description="SH3" evidence="15">
    <location>
        <begin position="1017"/>
        <end position="1074"/>
    </location>
</feature>
<feature type="compositionally biased region" description="Basic and acidic residues" evidence="14">
    <location>
        <begin position="3803"/>
        <end position="3813"/>
    </location>
</feature>
<feature type="compositionally biased region" description="Polar residues" evidence="14">
    <location>
        <begin position="4209"/>
        <end position="4232"/>
    </location>
</feature>
<keyword evidence="8" id="KW-0493">Microtubule</keyword>
<dbReference type="GO" id="GO:0003779">
    <property type="term" value="F:actin binding"/>
    <property type="evidence" value="ECO:0007669"/>
    <property type="project" value="UniProtKB-KW"/>
</dbReference>
<dbReference type="InterPro" id="IPR001589">
    <property type="entry name" value="Actinin_actin-bd_CS"/>
</dbReference>
<accession>A0A2G5TGT0</accession>
<dbReference type="FunFam" id="1.10.418.10:FF:000043">
    <property type="entry name" value="Spectrin beta chain, non-erythrocytic"/>
    <property type="match status" value="1"/>
</dbReference>
<feature type="region of interest" description="Disordered" evidence="14">
    <location>
        <begin position="4209"/>
        <end position="4259"/>
    </location>
</feature>
<evidence type="ECO:0000256" key="12">
    <source>
        <dbReference type="PROSITE-ProRule" id="PRU00192"/>
    </source>
</evidence>
<dbReference type="InterPro" id="IPR001452">
    <property type="entry name" value="SH3_domain"/>
</dbReference>
<evidence type="ECO:0000256" key="1">
    <source>
        <dbReference type="ARBA" id="ARBA00004245"/>
    </source>
</evidence>
<dbReference type="GO" id="GO:0005085">
    <property type="term" value="F:guanyl-nucleotide exchange factor activity"/>
    <property type="evidence" value="ECO:0007669"/>
    <property type="project" value="UniProtKB-KW"/>
</dbReference>
<dbReference type="FunFam" id="1.20.58.60:FF:000325">
    <property type="entry name" value="SMAll"/>
    <property type="match status" value="1"/>
</dbReference>
<evidence type="ECO:0000256" key="11">
    <source>
        <dbReference type="ARBA" id="ARBA00023212"/>
    </source>
</evidence>
<dbReference type="Gene3D" id="2.30.29.30">
    <property type="entry name" value="Pleckstrin-homology domain (PH domain)/Phosphotyrosine-binding domain (PTB)"/>
    <property type="match status" value="1"/>
</dbReference>
<protein>
    <submittedName>
        <fullName evidence="18">Uncharacterized protein</fullName>
    </submittedName>
</protein>
<keyword evidence="3 12" id="KW-0728">SH3 domain</keyword>
<organism evidence="18 19">
    <name type="scientific">Caenorhabditis nigoni</name>
    <dbReference type="NCBI Taxonomy" id="1611254"/>
    <lineage>
        <taxon>Eukaryota</taxon>
        <taxon>Metazoa</taxon>
        <taxon>Ecdysozoa</taxon>
        <taxon>Nematoda</taxon>
        <taxon>Chromadorea</taxon>
        <taxon>Rhabditida</taxon>
        <taxon>Rhabditina</taxon>
        <taxon>Rhabditomorpha</taxon>
        <taxon>Rhabditoidea</taxon>
        <taxon>Rhabditidae</taxon>
        <taxon>Peloderinae</taxon>
        <taxon>Caenorhabditis</taxon>
    </lineage>
</organism>
<dbReference type="SMART" id="SM00326">
    <property type="entry name" value="SH3"/>
    <property type="match status" value="1"/>
</dbReference>
<dbReference type="SUPFAM" id="SSF46966">
    <property type="entry name" value="Spectrin repeat"/>
    <property type="match status" value="23"/>
</dbReference>
<dbReference type="FunFam" id="2.30.29.30:FF:000024">
    <property type="entry name" value="Spectrin beta chain"/>
    <property type="match status" value="1"/>
</dbReference>
<dbReference type="Proteomes" id="UP000230233">
    <property type="component" value="Chromosome V"/>
</dbReference>
<keyword evidence="5" id="KW-0963">Cytoplasm</keyword>
<evidence type="ECO:0000256" key="3">
    <source>
        <dbReference type="ARBA" id="ARBA00022443"/>
    </source>
</evidence>
<feature type="compositionally biased region" description="Basic and acidic residues" evidence="14">
    <location>
        <begin position="130"/>
        <end position="143"/>
    </location>
</feature>
<evidence type="ECO:0000256" key="10">
    <source>
        <dbReference type="ARBA" id="ARBA00023203"/>
    </source>
</evidence>
<dbReference type="Pfam" id="PF00307">
    <property type="entry name" value="CH"/>
    <property type="match status" value="2"/>
</dbReference>
<keyword evidence="4" id="KW-0117">Actin capping</keyword>
<dbReference type="GO" id="GO:0016020">
    <property type="term" value="C:membrane"/>
    <property type="evidence" value="ECO:0007669"/>
    <property type="project" value="UniProtKB-ARBA"/>
</dbReference>
<evidence type="ECO:0000259" key="16">
    <source>
        <dbReference type="PROSITE" id="PS50003"/>
    </source>
</evidence>
<dbReference type="GO" id="GO:0005737">
    <property type="term" value="C:cytoplasm"/>
    <property type="evidence" value="ECO:0007669"/>
    <property type="project" value="UniProtKB-ARBA"/>
</dbReference>
<keyword evidence="10" id="KW-0009">Actin-binding</keyword>
<dbReference type="Pfam" id="PF07653">
    <property type="entry name" value="SH3_2"/>
    <property type="match status" value="1"/>
</dbReference>
<keyword evidence="6" id="KW-0597">Phosphoprotein</keyword>
<dbReference type="CDD" id="cd10571">
    <property type="entry name" value="PH_beta_spectrin"/>
    <property type="match status" value="1"/>
</dbReference>
<feature type="domain" description="PH" evidence="16">
    <location>
        <begin position="3868"/>
        <end position="3976"/>
    </location>
</feature>
<dbReference type="Gene3D" id="2.30.30.40">
    <property type="entry name" value="SH3 Domains"/>
    <property type="match status" value="1"/>
</dbReference>
<keyword evidence="7" id="KW-0344">Guanine-nucleotide releasing factor</keyword>
<feature type="coiled-coil region" evidence="13">
    <location>
        <begin position="1470"/>
        <end position="1497"/>
    </location>
</feature>
<dbReference type="PROSITE" id="PS00020">
    <property type="entry name" value="ACTININ_2"/>
    <property type="match status" value="1"/>
</dbReference>
<feature type="coiled-coil region" evidence="13">
    <location>
        <begin position="3281"/>
        <end position="3308"/>
    </location>
</feature>
<dbReference type="InterPro" id="IPR002017">
    <property type="entry name" value="Spectrin_repeat"/>
</dbReference>
<evidence type="ECO:0000256" key="9">
    <source>
        <dbReference type="ARBA" id="ARBA00022737"/>
    </source>
</evidence>
<keyword evidence="11" id="KW-0206">Cytoskeleton</keyword>
<dbReference type="FunFam" id="1.20.58.60:FF:000329">
    <property type="entry name" value="SMAll"/>
    <property type="match status" value="1"/>
</dbReference>
<comment type="subcellular location">
    <subcellularLocation>
        <location evidence="1">Cytoplasm</location>
        <location evidence="1">Cytoskeleton</location>
    </subcellularLocation>
</comment>
<keyword evidence="9" id="KW-0677">Repeat</keyword>
<sequence>MHPNKKAVFFLALERGMFELKCPSMAVSYFCVCQFAPPESLISRPFRPLSCCRRASPTNIPSVIFPPVNTHIRYFLSIAPIDGCRLIVSGTSSLVTSYSARHILRTVLYRKELDKVEGYRKEIAPSRENVDFEHLRRTPRDSQPENDYQTTSGSAGGDVKPYQYRDYHQHQKHDYYGEGVHDSLGESVDNKDETMRKYEMQVRVPTSGAPPVRADASGTDQDEFNNETLYFERSRIRTLQDERVHIQKKTFTKWCNSFLNRASLEIVDLFEDVGDGILLMKLLEIISGDKLGKPNRGRMRVQKVENLNKVLDFLKKKKIQLENIGAEDILDRNERLILGLIWTIILRFQIDTIVIEDEEERGERKHAKDALLLWCQRKTAGYPNVRIENFTTSWRNGLAFNALIHSHRPDLVDFNRLNPNEHVDNLNHAFDVAEKKLEIARLLDAEDVDVTRPDEKSIITYVSLYYHHFAKQKTEMTGARRIANIVGKLMVSETMEDDYEHIASELLNWIRITIKTLESRRFPNSLNGMRDEHAKFNQFRTSEKPPKYKEKGELEALFFTIQTKRKAMSRKQYQPPQGLFMHDIESAWAQLDYAENERQVSIIAELQRQEKLEQLAQRFHKKAKLRDSWLRSVQVVLEEMEHGRSASQVEKTLKKQQAISTDILAREDRFKMLTAMCNELCTEKYHESEKIRGMEREIIDRWTQLLALLEQRKRALMSLNDLMSLLRDIDTLSNELYSLEPAVRNRDVGKHLIGVEDLLGKHDLVDAQINAHGSLLSKLSQAANNYIRHKEEQFDVLQRKLDEVTSQYNTLVELCRSRRLALERARSLFQFIQDHEEEMAWLAEKEKLCTTALNSGDISAVPQTTLLYKNVEMEMQTHWARSKGMIAGGERLVQSGQSKEDIQRRLTQMNQGWERLRVAVDALGNWLSEARHAQQYFQDVNEAESWIREKMPLVKSDDLGRDEGAAESLLQRHARLEEEIRAYKNDITRLEEMQSQLANSAFHTATTSQSVQETEEVTVPQIEMAYKYEGNGMRVAKGEVLALLEKSTPEWWRALKRDGTEGYVPANYCKVVPGESVTVTQTTQKTTTTVEGNETKSSVVAERQHKISNDYRELRRLADVRRRLLSDNIKLLRFYRECDDFERWAKEIEVSLADEPSPEHVAAFRRKFDKLEADMKTNGGTQLKHINDIANDLISEGHGQSRQIENRQHKINAMWENLERLRKQRAVRLEATERVADFDTTCESAREWMLGKFEQLDRNPNDVKSLQNLERDLKPLEDKIAALEKLAAAVKKDHPEEAAAIERKIAELRALHADLLRRAQEKMLLAEQSQGKEMFESALRDMMSWIEKTRKGMMEDVHPVDVAEAEELLKKHYELGEQIKDKKYEVEYCQELGRRLLERSPRMPKVEEQLQTLVSEMAALRDLYRRRDTILKQQLDLQLFNRESERIDAATKGHEAFLEFDNLGDSVESVENLLKRHRDLEAKLDAQEARLEAFSRTADDMIKAQHADSAYIEQRRRDVLARREAVRRAAAQRKKQLEASLEYQEMRREADEVMGWMHEKAKLVASGDDAALAPSAIPHRLLKHEAFEAEIIANESRIQQINKEGDNLVGKNHYESPNVEKVVRQVNAQWGDLKKQVYNKGQRLRQAADQKGLDRILEDAHAKLDEMESALNSKDQGLDLRSVKDLLQKHTVLEQEMGLYGNKLADIENRGKKMAVEGHYDADKIHMTVGDLLKRYAAMKGPAQRRKGDLDESRLWHQLVFDVDCELQWIAEKKPIASSQDCGRTLTEALNMVKKQEQLEAEVNQHGGQIDKVLGQASELVKRHHPASSQIKAKSGELESAWSELRRLLRSRRAIVDWGVKEQQYLFDSAEVESWMNEKRNALASEDYGNDEDAARKLLAKHRALCEDMTTYRQWLEKLDVKCSELVQSDRPHVDRFQKRQDELVHEFDSLSKLAEDRRNALEDAVCLYEYMRESADLEQWIGEQLQTALCEDFAEDYEHLKELQSKFDEFKQSVKTGSERFTSCETAANAILRRNPPFARDVVKKQEKLRSAWNLLCEYIETRTAKLAVAEELHRFHRDVDEFEQWMADKMANMPRDLGRDVKHVHSLWQQHEALDKETHNAQPRLTKLVEEAERLKKAYPGGNAEQIGGRQQTLVEEWEELRNATDDRKDMLRAAFDLHTFNGKVRDLLAWTDLTISDIQSDLQINDLQQAEWLQTEHSRLSHEMDAREPEFTRLVSDGEKMVNAQHYATEEIKNKTRLLKTALERLRSEWTLRNGYLSQAVQWHAFQREAKQIIASIGSKRTTLRSLAVGGSVADVESQKKRLDTFEKALSTLDERTATLDHTANELVKSRHMESKNIAMWQSKVHEELKLLREDIEARHVMLKDAFALASFGSDVAQIEAWIDEKTNGIRKARDQSSESISIEEKMKRLQTHQALEAEVAANKTIVDQILQRGQQLKNLHRNPKIADTCNELNVKWSQLAEACDDQSRALEEARDLLRFKQLVENVLTWINEKEVLVSTADMGRDMEHCRMLLERLDGTRSDSTVDEQTLDEINRLGEKLVKQGRTSRDQVQKEQQRLNEKWRLLLGQLSHYRTELLAAMEVHTFNRDVEDTDERIHEKIAAMKSDDFGKDFASVELLVRKQSALERDMSAIHQKLISHDKDAQKILEKRPPLKESILDSLKKLEESWKQLSEAAELRNDKLNRSFKLYKYLDDVKKTEQWANQVRNKMTSHQTPKDSSGARKLLEQHHERKAEIDGRADELRQLHEEGQALNQEQPEHKAEVQRAHKRVQNSEHQLRQTWESEKGTLQKLLEWMLWCDEAVQCEQWLADKENQVSRGELGDTSDAVEMLIKGHSAFEETVRKQSEKIDVLAKNADALVAGGNNYRADIITRKDEVTARHDLLLKSMSKRKDMLEDSKRYHEFIRHCGELIIWITAKLQLAYDESFLDHTNLRSKLQKHMAFDSELVENEKRLSNVERQGEELVADNHFMSEQVKAQLVELRSGWDELRTKSALKTQRLREAFELHSLQRKVEDLEKWLDKVEGELASEDHGRDMLSTELLIKKLDTLQTEIAGRSDAVVEMMKKARELRVQGSAAADDCLKQAEQVEARYSGLDEPVQIRRENLVDAQAFFEWVKAAEEDLEWLSDKMPLASSGESGDSLQSALSLQKKHAALEKELETRQSAMDDTEKRGKDMIRQRHFASGHIQKILDRLSTAMLTLKESCGLRRDLLQEAIDAHEYYTEETEAEQWLREQMPLAMSQEMGRDQAGAESHLRRLTVLDKEVELFKNEIDRLKKRADGLLAREHHDAMSIAAKQRKLEALFGDLCRECARRRTQIVDASKYHKFVRQADDLSDWLREKERTASAEDYGQDLEDCQQIIEQFESTVRELAAAGERVALVQRSQEDLLRSGHPYGASITAKGADVQRLWTHVNEVANERKQALNGARQVHRFDQEADQTLNWLQDKEATGVAMEQEDLSRADLASVKAQLQRHDEFMHGMKAVEKQVAELCHEAERLWNSFPDTRHHLEVRRLDMEEQLKDILEAAKKHLERLRHMQSLQSYFQEYREMMQWMKNMQTTMTSEQLPRDVASCESLVRRHDEYNLEMQGRKPFVDDFARQGRRMIQSSHVLSQEIQEKVEVLEKSWEMLCEIWKDRAELYEENMDVQKWKQNAEQLDSWLEERAGLLGDDWRMVDSVEMAESHLRDFDDFLVTLEAQNEKCEMVKRLTLVEQNFSRLRSKEIDRARIAEEDQKRRDTIKIVEKGNILANRRQERERRKTQEISLLRPSPSGEEFSTHTMPRKEPKDRAKTTADLAPGSIQIGDILATSSTVAPLQSGVEMTKTPSFTTRRPQSIRKGSRWEDMGAIDMKGFFDRKQCQQSGGKRATIRSWKNYYGILCGQLLCFFKDEQQFIENVAAAPPVYIYGAQCEQYPEYAKRKNAFRLLIQDGSEFMFSCPDERQMLEWVAKIKFHAHLTPSNQLKSYSYNDDLLQTTGTEQLPMVAPRRNVGGHDVANRLSHASSAFTGVDDIEQHELDYSRGCTSLPRGKHHGQITIRDCATLPRGFGSEVVEQQPTAFFPPSGPLLATPSVLTMSSSSMTANVVPTVVARKIGVVRRTSRRQSVYAESIYGEVEQAIAEANRVSIHAPNGDHAELRHTIQAHPGSSGYTETLMYKEHTSSSYQPIERSMSPRSTQNGEFITWVESNQHNQSMNTPDGRSTSASVVSTPSNYDDNDSIKSSSKRKGFGSLFKRGSKVSK</sequence>
<dbReference type="OrthoDB" id="5865767at2759"/>
<feature type="region of interest" description="Disordered" evidence="14">
    <location>
        <begin position="3774"/>
        <end position="3814"/>
    </location>
</feature>
<dbReference type="GO" id="GO:0005543">
    <property type="term" value="F:phospholipid binding"/>
    <property type="evidence" value="ECO:0007669"/>
    <property type="project" value="InterPro"/>
</dbReference>
<keyword evidence="13" id="KW-0175">Coiled coil</keyword>
<dbReference type="CDD" id="cd00176">
    <property type="entry name" value="SPEC"/>
    <property type="match status" value="16"/>
</dbReference>
<dbReference type="GO" id="GO:0051693">
    <property type="term" value="P:actin filament capping"/>
    <property type="evidence" value="ECO:0007669"/>
    <property type="project" value="UniProtKB-KW"/>
</dbReference>
<evidence type="ECO:0000256" key="4">
    <source>
        <dbReference type="ARBA" id="ARBA00022467"/>
    </source>
</evidence>
<dbReference type="InterPro" id="IPR001605">
    <property type="entry name" value="PH_dom-spectrin-type"/>
</dbReference>
<name>A0A2G5TGT0_9PELO</name>
<feature type="compositionally biased region" description="Basic and acidic residues" evidence="14">
    <location>
        <begin position="2780"/>
        <end position="2804"/>
    </location>
</feature>
<comment type="caution">
    <text evidence="18">The sequence shown here is derived from an EMBL/GenBank/DDBJ whole genome shotgun (WGS) entry which is preliminary data.</text>
</comment>
<dbReference type="InterPro" id="IPR001849">
    <property type="entry name" value="PH_domain"/>
</dbReference>
<dbReference type="PROSITE" id="PS50021">
    <property type="entry name" value="CH"/>
    <property type="match status" value="2"/>
</dbReference>
<feature type="region of interest" description="Disordered" evidence="14">
    <location>
        <begin position="130"/>
        <end position="161"/>
    </location>
</feature>
<reference evidence="19" key="1">
    <citation type="submission" date="2017-10" db="EMBL/GenBank/DDBJ databases">
        <title>Rapid genome shrinkage in a self-fertile nematode reveals novel sperm competition proteins.</title>
        <authorList>
            <person name="Yin D."/>
            <person name="Schwarz E.M."/>
            <person name="Thomas C.G."/>
            <person name="Felde R.L."/>
            <person name="Korf I.F."/>
            <person name="Cutter A.D."/>
            <person name="Schartner C.M."/>
            <person name="Ralston E.J."/>
            <person name="Meyer B.J."/>
            <person name="Haag E.S."/>
        </authorList>
    </citation>
    <scope>NUCLEOTIDE SEQUENCE [LARGE SCALE GENOMIC DNA]</scope>
    <source>
        <strain evidence="19">JU1422</strain>
    </source>
</reference>
<dbReference type="PROSITE" id="PS50002">
    <property type="entry name" value="SH3"/>
    <property type="match status" value="1"/>
</dbReference>
<dbReference type="Pfam" id="PF00435">
    <property type="entry name" value="Spectrin"/>
    <property type="match status" value="27"/>
</dbReference>
<dbReference type="FunFam" id="1.20.58.60:FF:000019">
    <property type="entry name" value="Spectrin beta chain"/>
    <property type="match status" value="1"/>
</dbReference>
<evidence type="ECO:0000256" key="6">
    <source>
        <dbReference type="ARBA" id="ARBA00022553"/>
    </source>
</evidence>
<feature type="domain" description="Calponin-homology (CH)" evidence="17">
    <location>
        <begin position="365"/>
        <end position="470"/>
    </location>
</feature>
<dbReference type="InterPro" id="IPR018159">
    <property type="entry name" value="Spectrin/alpha-actinin"/>
</dbReference>
<feature type="coiled-coil region" evidence="13">
    <location>
        <begin position="1266"/>
        <end position="1318"/>
    </location>
</feature>
<dbReference type="FunFam" id="1.10.418.10:FF:000001">
    <property type="entry name" value="Actinin alpha 1"/>
    <property type="match status" value="1"/>
</dbReference>